<evidence type="ECO:0000256" key="1">
    <source>
        <dbReference type="ARBA" id="ARBA00004651"/>
    </source>
</evidence>
<dbReference type="NCBIfam" id="TIGR00360">
    <property type="entry name" value="ComEC_N-term"/>
    <property type="match status" value="1"/>
</dbReference>
<evidence type="ECO:0000256" key="2">
    <source>
        <dbReference type="ARBA" id="ARBA00022475"/>
    </source>
</evidence>
<dbReference type="AlphaFoldDB" id="A0AB33INQ8"/>
<evidence type="ECO:0000256" key="3">
    <source>
        <dbReference type="ARBA" id="ARBA00022692"/>
    </source>
</evidence>
<reference evidence="9" key="1">
    <citation type="submission" date="2024-07" db="EMBL/GenBank/DDBJ databases">
        <title>Complete genome sequence of Prevotella sp. YM-2024 GTC17253.</title>
        <authorList>
            <person name="Hayashi M."/>
            <person name="Muto Y."/>
            <person name="Tanaka K."/>
            <person name="Niwa H."/>
        </authorList>
    </citation>
    <scope>NUCLEOTIDE SEQUENCE</scope>
    <source>
        <strain evidence="9">GTC17253</strain>
    </source>
</reference>
<evidence type="ECO:0000256" key="4">
    <source>
        <dbReference type="ARBA" id="ARBA00022989"/>
    </source>
</evidence>
<keyword evidence="2" id="KW-1003">Cell membrane</keyword>
<feature type="transmembrane region" description="Helical" evidence="6">
    <location>
        <begin position="410"/>
        <end position="432"/>
    </location>
</feature>
<dbReference type="Pfam" id="PF03772">
    <property type="entry name" value="Competence"/>
    <property type="match status" value="1"/>
</dbReference>
<keyword evidence="4 6" id="KW-1133">Transmembrane helix</keyword>
<feature type="transmembrane region" description="Helical" evidence="6">
    <location>
        <begin position="59"/>
        <end position="75"/>
    </location>
</feature>
<sequence>MNHLPDLQSIPLVRIAAFLIFGILVGNRWGDVFSLRLWTVAGLILVLSAWWMRHRVGQTFLILLATAVVGIWLITHQNNRLHPPLPVGTCHMEAVITSPPTPHGRVVMCDMAVNAIEGHALRHALKVRASLYGDSLRSTKLAVGQRVEWVSQLKELTAFPVAGRFDYERWMRVHGYVATAFVPMRLLRTLPGHGGGGFKDMLLRWRQLLTARYAASGMEQDALAVVAAMTLGDKSMLSRQLKDDYSVAGTSHILALSGLHLSIIFMVLTLLFGRSLIGRLSALVAIWMYAMLVGLPPSVVRAATMMTLYSLATLLHRSHISLNTLALAAIIMLAANPLCLWDVGFQLSFCAVAAILCLYRPLSDWLNPTNAVLRWTWTMTCTSVAAQIGTAPLVAYYFGRFSCYFLLTNLVVIPCAMLLLYMACLLLLMGWLPICAQVLGWAVGIVAGLMNSVVSGIARWPGASIEPVYIGGVRLLLLYIVIVCVCLLVSFRPLRPIGNNDV</sequence>
<dbReference type="InterPro" id="IPR025405">
    <property type="entry name" value="DUF4131"/>
</dbReference>
<dbReference type="Pfam" id="PF13567">
    <property type="entry name" value="DUF4131"/>
    <property type="match status" value="1"/>
</dbReference>
<feature type="transmembrane region" description="Helical" evidence="6">
    <location>
        <begin position="12"/>
        <end position="29"/>
    </location>
</feature>
<proteinExistence type="predicted"/>
<dbReference type="GO" id="GO:0005886">
    <property type="term" value="C:plasma membrane"/>
    <property type="evidence" value="ECO:0007669"/>
    <property type="project" value="UniProtKB-SubCell"/>
</dbReference>
<evidence type="ECO:0000259" key="7">
    <source>
        <dbReference type="Pfam" id="PF03772"/>
    </source>
</evidence>
<organism evidence="9">
    <name type="scientific">Prevotella sp. GTC17253</name>
    <dbReference type="NCBI Taxonomy" id="3236793"/>
    <lineage>
        <taxon>Bacteria</taxon>
        <taxon>Pseudomonadati</taxon>
        <taxon>Bacteroidota</taxon>
        <taxon>Bacteroidia</taxon>
        <taxon>Bacteroidales</taxon>
        <taxon>Prevotellaceae</taxon>
        <taxon>Prevotella</taxon>
    </lineage>
</organism>
<evidence type="ECO:0000256" key="5">
    <source>
        <dbReference type="ARBA" id="ARBA00023136"/>
    </source>
</evidence>
<dbReference type="PANTHER" id="PTHR30619:SF1">
    <property type="entry name" value="RECOMBINATION PROTEIN 2"/>
    <property type="match status" value="1"/>
</dbReference>
<keyword evidence="5 6" id="KW-0472">Membrane</keyword>
<feature type="domain" description="DUF4131" evidence="8">
    <location>
        <begin position="35"/>
        <end position="183"/>
    </location>
</feature>
<gene>
    <name evidence="9" type="ORF">GTC17253_12340</name>
</gene>
<dbReference type="InterPro" id="IPR004477">
    <property type="entry name" value="ComEC_N"/>
</dbReference>
<protein>
    <recommendedName>
        <fullName evidence="10">ComEC family competence protein</fullName>
    </recommendedName>
</protein>
<evidence type="ECO:0000313" key="9">
    <source>
        <dbReference type="EMBL" id="BFO71268.1"/>
    </source>
</evidence>
<name>A0AB33INQ8_9BACT</name>
<comment type="subcellular location">
    <subcellularLocation>
        <location evidence="1">Cell membrane</location>
        <topology evidence="1">Multi-pass membrane protein</topology>
    </subcellularLocation>
</comment>
<evidence type="ECO:0008006" key="10">
    <source>
        <dbReference type="Google" id="ProtNLM"/>
    </source>
</evidence>
<feature type="transmembrane region" description="Helical" evidence="6">
    <location>
        <begin position="35"/>
        <end position="52"/>
    </location>
</feature>
<feature type="transmembrane region" description="Helical" evidence="6">
    <location>
        <begin position="253"/>
        <end position="273"/>
    </location>
</feature>
<evidence type="ECO:0000259" key="8">
    <source>
        <dbReference type="Pfam" id="PF13567"/>
    </source>
</evidence>
<dbReference type="InterPro" id="IPR052159">
    <property type="entry name" value="Competence_DNA_uptake"/>
</dbReference>
<keyword evidence="3 6" id="KW-0812">Transmembrane</keyword>
<feature type="transmembrane region" description="Helical" evidence="6">
    <location>
        <begin position="320"/>
        <end position="338"/>
    </location>
</feature>
<feature type="transmembrane region" description="Helical" evidence="6">
    <location>
        <begin position="280"/>
        <end position="300"/>
    </location>
</feature>
<feature type="transmembrane region" description="Helical" evidence="6">
    <location>
        <begin position="375"/>
        <end position="398"/>
    </location>
</feature>
<accession>A0AB33INQ8</accession>
<feature type="domain" description="ComEC/Rec2-related protein" evidence="7">
    <location>
        <begin position="229"/>
        <end position="490"/>
    </location>
</feature>
<feature type="transmembrane region" description="Helical" evidence="6">
    <location>
        <begin position="438"/>
        <end position="460"/>
    </location>
</feature>
<evidence type="ECO:0000256" key="6">
    <source>
        <dbReference type="SAM" id="Phobius"/>
    </source>
</evidence>
<dbReference type="EMBL" id="AP035785">
    <property type="protein sequence ID" value="BFO71268.1"/>
    <property type="molecule type" value="Genomic_DNA"/>
</dbReference>
<feature type="transmembrane region" description="Helical" evidence="6">
    <location>
        <begin position="472"/>
        <end position="491"/>
    </location>
</feature>
<dbReference type="PANTHER" id="PTHR30619">
    <property type="entry name" value="DNA INTERNALIZATION/COMPETENCE PROTEIN COMEC/REC2"/>
    <property type="match status" value="1"/>
</dbReference>